<dbReference type="RefSeq" id="WP_171779626.1">
    <property type="nucleotide sequence ID" value="NZ_JABAGV010000001.1"/>
</dbReference>
<sequence>MRKALRISKSDSERDDNQEQLYNFLSANDRPLICRSESLKCKVYKNSSYVGIADLVTNNNDGRSIDLFLQNTDFDDDISTDFCTRFEPMEYTNNCLEIGCYKKSNRAKEYIITLEPTR</sequence>
<proteinExistence type="predicted"/>
<reference evidence="1" key="2">
    <citation type="journal article" date="2022" name="Nat. Biotechnol.">
        <title>Carbon-negative production of acetone and isopropanol by gas fermentation at industrial pilot scale.</title>
        <authorList>
            <person name="Liew F.E."/>
            <person name="Nogle R."/>
            <person name="Abdalla T."/>
            <person name="Rasor B.J."/>
            <person name="Canter C."/>
            <person name="Jensen R.O."/>
            <person name="Wang L."/>
            <person name="Strutz J."/>
            <person name="Chirania P."/>
            <person name="De Tissera S."/>
            <person name="Mueller A.P."/>
            <person name="Ruan Z."/>
            <person name="Gao A."/>
            <person name="Tran L."/>
            <person name="Engle N.L."/>
            <person name="Bromley J.C."/>
            <person name="Daniell J."/>
            <person name="Conrado R."/>
            <person name="Tschaplinski T.J."/>
            <person name="Giannone R.J."/>
            <person name="Hettich R.L."/>
            <person name="Karim A.S."/>
            <person name="Simpson S.D."/>
            <person name="Brown S.D."/>
            <person name="Leang C."/>
            <person name="Jewett M.C."/>
            <person name="Kopke M."/>
        </authorList>
    </citation>
    <scope>NUCLEOTIDE SEQUENCE</scope>
    <source>
        <strain evidence="1">DJ015</strain>
    </source>
</reference>
<dbReference type="EMBL" id="JABAGV010000001">
    <property type="protein sequence ID" value="MBC2473120.1"/>
    <property type="molecule type" value="Genomic_DNA"/>
</dbReference>
<gene>
    <name evidence="1" type="ORF">HGI39_00045</name>
</gene>
<accession>A0AAW3W141</accession>
<comment type="caution">
    <text evidence="1">The sequence shown here is derived from an EMBL/GenBank/DDBJ whole genome shotgun (WGS) entry which is preliminary data.</text>
</comment>
<evidence type="ECO:0000313" key="1">
    <source>
        <dbReference type="EMBL" id="MBC2473120.1"/>
    </source>
</evidence>
<dbReference type="AlphaFoldDB" id="A0AAW3W141"/>
<protein>
    <submittedName>
        <fullName evidence="1">Uncharacterized protein</fullName>
    </submittedName>
</protein>
<evidence type="ECO:0000313" key="2">
    <source>
        <dbReference type="Proteomes" id="UP001194098"/>
    </source>
</evidence>
<organism evidence="1 2">
    <name type="scientific">Clostridium beijerinckii</name>
    <name type="common">Clostridium MP</name>
    <dbReference type="NCBI Taxonomy" id="1520"/>
    <lineage>
        <taxon>Bacteria</taxon>
        <taxon>Bacillati</taxon>
        <taxon>Bacillota</taxon>
        <taxon>Clostridia</taxon>
        <taxon>Eubacteriales</taxon>
        <taxon>Clostridiaceae</taxon>
        <taxon>Clostridium</taxon>
    </lineage>
</organism>
<reference evidence="1" key="1">
    <citation type="submission" date="2020-04" db="EMBL/GenBank/DDBJ databases">
        <authorList>
            <person name="Brown S."/>
        </authorList>
    </citation>
    <scope>NUCLEOTIDE SEQUENCE</scope>
    <source>
        <strain evidence="1">DJ015</strain>
    </source>
</reference>
<dbReference type="Proteomes" id="UP001194098">
    <property type="component" value="Unassembled WGS sequence"/>
</dbReference>
<name>A0AAW3W141_CLOBE</name>